<accession>A0A1D8AF91</accession>
<dbReference type="AlphaFoldDB" id="A0A1D8AF91"/>
<evidence type="ECO:0000313" key="3">
    <source>
        <dbReference type="Proteomes" id="UP000094626"/>
    </source>
</evidence>
<reference evidence="3" key="1">
    <citation type="journal article" date="2017" name="J. Biotechnol.">
        <title>Complete genome sequence of Novosphingobium resinovorum SA1, a versatile xenobiotic-degrading bacterium capable of utilizing sulfanilic acid.</title>
        <authorList>
            <person name="Hegedus B."/>
            <person name="Kos P.B."/>
            <person name="Balint B."/>
            <person name="Maroti G."/>
            <person name="Gan H.M."/>
            <person name="Perei K."/>
            <person name="Rakhely G."/>
        </authorList>
    </citation>
    <scope>NUCLEOTIDE SEQUENCE [LARGE SCALE GENOMIC DNA]</scope>
    <source>
        <strain evidence="3">SA1</strain>
    </source>
</reference>
<name>A0A1D8AF91_9SPHN</name>
<dbReference type="GO" id="GO:0016787">
    <property type="term" value="F:hydrolase activity"/>
    <property type="evidence" value="ECO:0007669"/>
    <property type="project" value="UniProtKB-KW"/>
</dbReference>
<feature type="region of interest" description="Disordered" evidence="1">
    <location>
        <begin position="99"/>
        <end position="120"/>
    </location>
</feature>
<keyword evidence="2" id="KW-0378">Hydrolase</keyword>
<gene>
    <name evidence="2" type="ORF">BES08_28620</name>
</gene>
<dbReference type="Gene3D" id="3.40.630.40">
    <property type="entry name" value="Zn-dependent exopeptidases"/>
    <property type="match status" value="1"/>
</dbReference>
<proteinExistence type="predicted"/>
<evidence type="ECO:0000313" key="2">
    <source>
        <dbReference type="EMBL" id="AOR80772.1"/>
    </source>
</evidence>
<feature type="region of interest" description="Disordered" evidence="1">
    <location>
        <begin position="257"/>
        <end position="281"/>
    </location>
</feature>
<dbReference type="OrthoDB" id="9815326at2"/>
<protein>
    <submittedName>
        <fullName evidence="2">N-formylglutamate amidohydrolase</fullName>
    </submittedName>
</protein>
<dbReference type="InterPro" id="IPR007709">
    <property type="entry name" value="N-FG_amidohydro"/>
</dbReference>
<dbReference type="EMBL" id="CP017077">
    <property type="protein sequence ID" value="AOR80772.1"/>
    <property type="molecule type" value="Genomic_DNA"/>
</dbReference>
<dbReference type="InterPro" id="IPR011227">
    <property type="entry name" value="UCP029730"/>
</dbReference>
<sequence>MAGRAKGSVLGPQDPEPFGIFNVDGRSPFLLIGDHAGSTVPFPLQSLGLQPDDFRRHIAIDIGVFGLGQALALLLDAPFVHQPYSRLVIDCNRSPARPDAIPEVSDGTPIPGNRHLSDRARDARSAAIHGPYHATIAALLDTRLATAKETVLLSLHSFTPEMDGMNRPWDVGVLHGSGRPGFAHALRDALADQADLIVGDNEPYAMDETDYTIPFHAFARNLSYAEIEVRQDLVGNPSGQEAWATRLADAARRAAELSSIRDGSGKEPPAPGQERIRGHMA</sequence>
<dbReference type="Proteomes" id="UP000094626">
    <property type="component" value="Plasmid pSA2"/>
</dbReference>
<dbReference type="PIRSF" id="PIRSF029730">
    <property type="entry name" value="UCP029730"/>
    <property type="match status" value="1"/>
</dbReference>
<dbReference type="Pfam" id="PF05013">
    <property type="entry name" value="FGase"/>
    <property type="match status" value="1"/>
</dbReference>
<dbReference type="SUPFAM" id="SSF53187">
    <property type="entry name" value="Zn-dependent exopeptidases"/>
    <property type="match status" value="1"/>
</dbReference>
<geneLocation type="plasmid" evidence="2 3">
    <name>pSA2</name>
</geneLocation>
<dbReference type="KEGG" id="nre:BES08_28620"/>
<keyword evidence="3" id="KW-1185">Reference proteome</keyword>
<organism evidence="2 3">
    <name type="scientific">Novosphingobium resinovorum</name>
    <dbReference type="NCBI Taxonomy" id="158500"/>
    <lineage>
        <taxon>Bacteria</taxon>
        <taxon>Pseudomonadati</taxon>
        <taxon>Pseudomonadota</taxon>
        <taxon>Alphaproteobacteria</taxon>
        <taxon>Sphingomonadales</taxon>
        <taxon>Sphingomonadaceae</taxon>
        <taxon>Novosphingobium</taxon>
    </lineage>
</organism>
<keyword evidence="2" id="KW-0614">Plasmid</keyword>
<evidence type="ECO:0000256" key="1">
    <source>
        <dbReference type="SAM" id="MobiDB-lite"/>
    </source>
</evidence>
<dbReference type="RefSeq" id="WP_051211442.1">
    <property type="nucleotide sequence ID" value="NZ_CP017077.1"/>
</dbReference>